<sequence>MKIKTNLTLLGIVSCCVVSHTIVAAETNAVVELDTVFVNGKQDSYFEKSRETALKTETSDLDTPFSTSVINDTLLKDLKANTLEDSYDYITGFNRSGTNANAFTIRGMSADLTNIQTDGLPGLTSRFGSPVTANIERVEVLKGPSSVLYGAMDPGGLVNIVTKKPEAEAKRTIDVGYQYFTEQSKGGYEASLDLTGPLNNSGTVLYRFIAGGESKDSFRNHVDSDNIYLYPSLTYKPNDNTQLDVQAEYLKEDRKADNGLFVLNNDINTIAPIETYYQEPGDSDKDEGTAISASLKHKFNDQLTANVKLRSVKHTDERDLYESNAVSDDDGTLRRRNRHQYNERDAHTLDANLNYKIDGAVEQNILVGLTVGKEYRQFDRLAFDERGAFININNPVYTGDILADDPGSFRHWNLYSKALYLSDQIYVNEALSLTAGIRHDIQKGDYHLSFLDSDTVQDEEADSSNTSFNAGAVYRVNDSLSVYGSYAESFNPQSIPTFDASGDQLAPEEGEQFEVGVKFSSANERLNLNLALFDITKANVAEESDVTGFDELIGTIESRGLEANLQYQITDNLQLQTGYTYTDAEVTDTFNDDALGNVPGAVAKHAAFAWGRYNYPKSVLGGNVGASAGVTYKGERYTDEETSKRVLLPDYTVIDVGLHYERKNAKYALNIGNITDETYYIGGTNDSRIYAGDPLQLSLTASIDF</sequence>
<feature type="chain" id="PRO_5016349212" evidence="16">
    <location>
        <begin position="25"/>
        <end position="705"/>
    </location>
</feature>
<dbReference type="InterPro" id="IPR012910">
    <property type="entry name" value="Plug_dom"/>
</dbReference>
<keyword evidence="9" id="KW-0406">Ion transport</keyword>
<dbReference type="Gene3D" id="2.170.130.10">
    <property type="entry name" value="TonB-dependent receptor, plug domain"/>
    <property type="match status" value="1"/>
</dbReference>
<keyword evidence="3 14" id="KW-0813">Transport</keyword>
<gene>
    <name evidence="19" type="ORF">DKT75_12570</name>
</gene>
<dbReference type="Proteomes" id="UP000245506">
    <property type="component" value="Unassembled WGS sequence"/>
</dbReference>
<evidence type="ECO:0000256" key="13">
    <source>
        <dbReference type="ARBA" id="ARBA00023237"/>
    </source>
</evidence>
<proteinExistence type="inferred from homology"/>
<accession>A0A317C9X6</accession>
<reference evidence="19 20" key="1">
    <citation type="submission" date="2018-05" db="EMBL/GenBank/DDBJ databases">
        <title>Leucothrix arctica sp. nov., isolated from Arctic seawater.</title>
        <authorList>
            <person name="Choi A."/>
            <person name="Baek K."/>
        </authorList>
    </citation>
    <scope>NUCLEOTIDE SEQUENCE [LARGE SCALE GENOMIC DNA]</scope>
    <source>
        <strain evidence="19 20">IMCC9719</strain>
    </source>
</reference>
<dbReference type="InterPro" id="IPR036942">
    <property type="entry name" value="Beta-barrel_TonB_sf"/>
</dbReference>
<keyword evidence="8" id="KW-0408">Iron</keyword>
<protein>
    <submittedName>
        <fullName evidence="19">TonB-dependent siderophore receptor</fullName>
    </submittedName>
</protein>
<evidence type="ECO:0000256" key="7">
    <source>
        <dbReference type="ARBA" id="ARBA00022729"/>
    </source>
</evidence>
<evidence type="ECO:0000256" key="5">
    <source>
        <dbReference type="ARBA" id="ARBA00022496"/>
    </source>
</evidence>
<evidence type="ECO:0000256" key="11">
    <source>
        <dbReference type="ARBA" id="ARBA00023136"/>
    </source>
</evidence>
<keyword evidence="20" id="KW-1185">Reference proteome</keyword>
<evidence type="ECO:0000256" key="15">
    <source>
        <dbReference type="RuleBase" id="RU003357"/>
    </source>
</evidence>
<dbReference type="Pfam" id="PF07715">
    <property type="entry name" value="Plug"/>
    <property type="match status" value="1"/>
</dbReference>
<evidence type="ECO:0000256" key="4">
    <source>
        <dbReference type="ARBA" id="ARBA00022452"/>
    </source>
</evidence>
<evidence type="ECO:0000256" key="12">
    <source>
        <dbReference type="ARBA" id="ARBA00023170"/>
    </source>
</evidence>
<evidence type="ECO:0000256" key="3">
    <source>
        <dbReference type="ARBA" id="ARBA00022448"/>
    </source>
</evidence>
<evidence type="ECO:0000256" key="2">
    <source>
        <dbReference type="ARBA" id="ARBA00009810"/>
    </source>
</evidence>
<dbReference type="CDD" id="cd01347">
    <property type="entry name" value="ligand_gated_channel"/>
    <property type="match status" value="1"/>
</dbReference>
<dbReference type="EMBL" id="QGKL01000035">
    <property type="protein sequence ID" value="PWQ95177.1"/>
    <property type="molecule type" value="Genomic_DNA"/>
</dbReference>
<evidence type="ECO:0000256" key="16">
    <source>
        <dbReference type="SAM" id="SignalP"/>
    </source>
</evidence>
<comment type="caution">
    <text evidence="19">The sequence shown here is derived from an EMBL/GenBank/DDBJ whole genome shotgun (WGS) entry which is preliminary data.</text>
</comment>
<dbReference type="InterPro" id="IPR010105">
    <property type="entry name" value="TonB_sidphr_rcpt"/>
</dbReference>
<evidence type="ECO:0000256" key="8">
    <source>
        <dbReference type="ARBA" id="ARBA00023004"/>
    </source>
</evidence>
<dbReference type="PROSITE" id="PS51257">
    <property type="entry name" value="PROKAR_LIPOPROTEIN"/>
    <property type="match status" value="1"/>
</dbReference>
<comment type="subcellular location">
    <subcellularLocation>
        <location evidence="1 14">Cell outer membrane</location>
        <topology evidence="1 14">Multi-pass membrane protein</topology>
    </subcellularLocation>
</comment>
<keyword evidence="5" id="KW-0410">Iron transport</keyword>
<dbReference type="AlphaFoldDB" id="A0A317C9X6"/>
<evidence type="ECO:0000256" key="14">
    <source>
        <dbReference type="PROSITE-ProRule" id="PRU01360"/>
    </source>
</evidence>
<dbReference type="PANTHER" id="PTHR32552:SF68">
    <property type="entry name" value="FERRICHROME OUTER MEMBRANE TRANSPORTER_PHAGE RECEPTOR"/>
    <property type="match status" value="1"/>
</dbReference>
<feature type="domain" description="TonB-dependent receptor-like beta-barrel" evidence="17">
    <location>
        <begin position="236"/>
        <end position="673"/>
    </location>
</feature>
<dbReference type="RefSeq" id="WP_109823789.1">
    <property type="nucleotide sequence ID" value="NZ_QGKL01000035.1"/>
</dbReference>
<evidence type="ECO:0000256" key="1">
    <source>
        <dbReference type="ARBA" id="ARBA00004571"/>
    </source>
</evidence>
<dbReference type="Gene3D" id="2.40.170.20">
    <property type="entry name" value="TonB-dependent receptor, beta-barrel domain"/>
    <property type="match status" value="1"/>
</dbReference>
<dbReference type="GO" id="GO:0009279">
    <property type="term" value="C:cell outer membrane"/>
    <property type="evidence" value="ECO:0007669"/>
    <property type="project" value="UniProtKB-SubCell"/>
</dbReference>
<keyword evidence="7 16" id="KW-0732">Signal</keyword>
<evidence type="ECO:0000259" key="18">
    <source>
        <dbReference type="Pfam" id="PF07715"/>
    </source>
</evidence>
<dbReference type="InterPro" id="IPR037066">
    <property type="entry name" value="Plug_dom_sf"/>
</dbReference>
<dbReference type="SUPFAM" id="SSF56935">
    <property type="entry name" value="Porins"/>
    <property type="match status" value="1"/>
</dbReference>
<keyword evidence="12 19" id="KW-0675">Receptor</keyword>
<evidence type="ECO:0000259" key="17">
    <source>
        <dbReference type="Pfam" id="PF00593"/>
    </source>
</evidence>
<comment type="similarity">
    <text evidence="2 14 15">Belongs to the TonB-dependent receptor family.</text>
</comment>
<keyword evidence="4 14" id="KW-1134">Transmembrane beta strand</keyword>
<evidence type="ECO:0000313" key="20">
    <source>
        <dbReference type="Proteomes" id="UP000245506"/>
    </source>
</evidence>
<dbReference type="NCBIfam" id="TIGR01783">
    <property type="entry name" value="TonB-siderophor"/>
    <property type="match status" value="1"/>
</dbReference>
<name>A0A317C9X6_9GAMM</name>
<keyword evidence="6 14" id="KW-0812">Transmembrane</keyword>
<keyword evidence="11 14" id="KW-0472">Membrane</keyword>
<dbReference type="OrthoDB" id="9760494at2"/>
<feature type="signal peptide" evidence="16">
    <location>
        <begin position="1"/>
        <end position="24"/>
    </location>
</feature>
<dbReference type="InterPro" id="IPR039426">
    <property type="entry name" value="TonB-dep_rcpt-like"/>
</dbReference>
<dbReference type="PROSITE" id="PS52016">
    <property type="entry name" value="TONB_DEPENDENT_REC_3"/>
    <property type="match status" value="1"/>
</dbReference>
<feature type="domain" description="TonB-dependent receptor plug" evidence="18">
    <location>
        <begin position="61"/>
        <end position="156"/>
    </location>
</feature>
<keyword evidence="10 15" id="KW-0798">TonB box</keyword>
<dbReference type="GO" id="GO:0015891">
    <property type="term" value="P:siderophore transport"/>
    <property type="evidence" value="ECO:0007669"/>
    <property type="project" value="InterPro"/>
</dbReference>
<evidence type="ECO:0000256" key="10">
    <source>
        <dbReference type="ARBA" id="ARBA00023077"/>
    </source>
</evidence>
<dbReference type="GO" id="GO:0038023">
    <property type="term" value="F:signaling receptor activity"/>
    <property type="evidence" value="ECO:0007669"/>
    <property type="project" value="InterPro"/>
</dbReference>
<dbReference type="InterPro" id="IPR000531">
    <property type="entry name" value="Beta-barrel_TonB"/>
</dbReference>
<dbReference type="GO" id="GO:0015344">
    <property type="term" value="F:siderophore uptake transmembrane transporter activity"/>
    <property type="evidence" value="ECO:0007669"/>
    <property type="project" value="TreeGrafter"/>
</dbReference>
<evidence type="ECO:0000256" key="6">
    <source>
        <dbReference type="ARBA" id="ARBA00022692"/>
    </source>
</evidence>
<keyword evidence="13 14" id="KW-0998">Cell outer membrane</keyword>
<evidence type="ECO:0000313" key="19">
    <source>
        <dbReference type="EMBL" id="PWQ95177.1"/>
    </source>
</evidence>
<organism evidence="19 20">
    <name type="scientific">Leucothrix arctica</name>
    <dbReference type="NCBI Taxonomy" id="1481894"/>
    <lineage>
        <taxon>Bacteria</taxon>
        <taxon>Pseudomonadati</taxon>
        <taxon>Pseudomonadota</taxon>
        <taxon>Gammaproteobacteria</taxon>
        <taxon>Thiotrichales</taxon>
        <taxon>Thiotrichaceae</taxon>
        <taxon>Leucothrix</taxon>
    </lineage>
</organism>
<dbReference type="PANTHER" id="PTHR32552">
    <property type="entry name" value="FERRICHROME IRON RECEPTOR-RELATED"/>
    <property type="match status" value="1"/>
</dbReference>
<dbReference type="Pfam" id="PF00593">
    <property type="entry name" value="TonB_dep_Rec_b-barrel"/>
    <property type="match status" value="1"/>
</dbReference>
<evidence type="ECO:0000256" key="9">
    <source>
        <dbReference type="ARBA" id="ARBA00023065"/>
    </source>
</evidence>